<keyword evidence="2" id="KW-0378">Hydrolase</keyword>
<dbReference type="InterPro" id="IPR029058">
    <property type="entry name" value="AB_hydrolase_fold"/>
</dbReference>
<dbReference type="SUPFAM" id="SSF53474">
    <property type="entry name" value="alpha/beta-Hydrolases"/>
    <property type="match status" value="1"/>
</dbReference>
<gene>
    <name evidence="2" type="ORF">ENP34_12445</name>
</gene>
<reference evidence="2" key="1">
    <citation type="journal article" date="2020" name="mSystems">
        <title>Genome- and Community-Level Interaction Insights into Carbon Utilization and Element Cycling Functions of Hydrothermarchaeota in Hydrothermal Sediment.</title>
        <authorList>
            <person name="Zhou Z."/>
            <person name="Liu Y."/>
            <person name="Xu W."/>
            <person name="Pan J."/>
            <person name="Luo Z.H."/>
            <person name="Li M."/>
        </authorList>
    </citation>
    <scope>NUCLEOTIDE SEQUENCE [LARGE SCALE GENOMIC DNA]</scope>
    <source>
        <strain evidence="2">SpSt-210</strain>
    </source>
</reference>
<feature type="domain" description="AB hydrolase-1" evidence="1">
    <location>
        <begin position="32"/>
        <end position="255"/>
    </location>
</feature>
<dbReference type="Gene3D" id="3.40.50.1820">
    <property type="entry name" value="alpha/beta hydrolase"/>
    <property type="match status" value="1"/>
</dbReference>
<evidence type="ECO:0000313" key="2">
    <source>
        <dbReference type="EMBL" id="HEG92224.1"/>
    </source>
</evidence>
<dbReference type="PANTHER" id="PTHR43433:SF5">
    <property type="entry name" value="AB HYDROLASE-1 DOMAIN-CONTAINING PROTEIN"/>
    <property type="match status" value="1"/>
</dbReference>
<dbReference type="InterPro" id="IPR000073">
    <property type="entry name" value="AB_hydrolase_1"/>
</dbReference>
<accession>A0A831THL4</accession>
<name>A0A831THL4_9BACT</name>
<dbReference type="PANTHER" id="PTHR43433">
    <property type="entry name" value="HYDROLASE, ALPHA/BETA FOLD FAMILY PROTEIN"/>
    <property type="match status" value="1"/>
</dbReference>
<dbReference type="EMBL" id="DSIY01000289">
    <property type="protein sequence ID" value="HEG92224.1"/>
    <property type="molecule type" value="Genomic_DNA"/>
</dbReference>
<organism evidence="2">
    <name type="scientific">Thermorudis peleae</name>
    <dbReference type="NCBI Taxonomy" id="1382356"/>
    <lineage>
        <taxon>Bacteria</taxon>
        <taxon>Pseudomonadati</taxon>
        <taxon>Thermomicrobiota</taxon>
        <taxon>Thermomicrobia</taxon>
        <taxon>Thermomicrobia incertae sedis</taxon>
        <taxon>Thermorudis</taxon>
    </lineage>
</organism>
<dbReference type="InterPro" id="IPR050471">
    <property type="entry name" value="AB_hydrolase"/>
</dbReference>
<dbReference type="GO" id="GO:0016787">
    <property type="term" value="F:hydrolase activity"/>
    <property type="evidence" value="ECO:0007669"/>
    <property type="project" value="UniProtKB-KW"/>
</dbReference>
<dbReference type="PRINTS" id="PR00111">
    <property type="entry name" value="ABHYDROLASE"/>
</dbReference>
<sequence>MPYVEVDGIRLFYERTGEGVPLILHAHHHTAWMVYQVPYFSQFYEVIVFDRRGTGRSDDPPGPWTAADLAADIRRLMDGLGIARAIVGGNSLGGVVTAQFGLDYPERAFALVIGHTVPYLWPLAREWLEEQIDLALRGEPAVVYQPRSFAWEEQGSPTIRPGFPETAEGRFWATLDRALGRSPEGRVKSLQVLAGWDLRPRFPELRRLSLPTLVIVGANEPQKTIELAYEWHLQYANSEFVILPETHHAAAVENPVGWNRAVHGFLQRHGF</sequence>
<comment type="caution">
    <text evidence="2">The sequence shown here is derived from an EMBL/GenBank/DDBJ whole genome shotgun (WGS) entry which is preliminary data.</text>
</comment>
<protein>
    <submittedName>
        <fullName evidence="2">Alpha/beta fold hydrolase</fullName>
    </submittedName>
</protein>
<dbReference type="Pfam" id="PF00561">
    <property type="entry name" value="Abhydrolase_1"/>
    <property type="match status" value="1"/>
</dbReference>
<evidence type="ECO:0000259" key="1">
    <source>
        <dbReference type="Pfam" id="PF00561"/>
    </source>
</evidence>
<dbReference type="AlphaFoldDB" id="A0A831THL4"/>
<proteinExistence type="predicted"/>